<evidence type="ECO:0000313" key="3">
    <source>
        <dbReference type="Proteomes" id="UP001185135"/>
    </source>
</evidence>
<evidence type="ECO:0000256" key="1">
    <source>
        <dbReference type="SAM" id="MobiDB-lite"/>
    </source>
</evidence>
<organism evidence="2 3">
    <name type="scientific">Pandoravirus kuranda</name>
    <dbReference type="NCBI Taxonomy" id="3019033"/>
    <lineage>
        <taxon>Viruses</taxon>
        <taxon>Pandoravirus</taxon>
    </lineage>
</organism>
<name>A0AA95ECZ3_9VIRU</name>
<gene>
    <name evidence="2" type="ORF">pkur_cds_307</name>
</gene>
<protein>
    <submittedName>
        <fullName evidence="2">Uncharacterized protein</fullName>
    </submittedName>
</protein>
<sequence length="414" mass="43507">MNDEDHANGYANADGLADGYPDGMLFGVRDGFNATPASAWPRGFVSGLEAEEEEDGRDDRARRRFAPPGQSIGAQEAAAVDADAIASVMLAPDAADVDPVAFGLPEGATGLPEIDVVLSGVTDLHPGARFADGAEAFAIEINVDPVDAAAIVDFWSGIMRDHMAFLGAWLIDAPLAGNGDVDGAAYDDVGAFKRRARDLEAAWDAFIAGPQLDSTDGVATLQDLIAATGLLKNRILDAVRAGQYVGSVYESFLLDNLMEVDYFVDALAGNVGGQAEIDMWNEHARGHVLLDAHLLDPLMVKEIIEALVLAEQFLAVSDGLPREPLAAPTPLDALGARATADEAITQAMQRLAAQARTPAAASAAYLGALEVIRARMEGAGARVSGVAPHRLVVHTIREVAYGLERIAQIEAGYA</sequence>
<evidence type="ECO:0000313" key="2">
    <source>
        <dbReference type="EMBL" id="WBR14482.1"/>
    </source>
</evidence>
<reference evidence="2" key="1">
    <citation type="submission" date="2022-06" db="EMBL/GenBank/DDBJ databases">
        <authorList>
            <person name="Legendre M."/>
            <person name="Claverie J.-M."/>
            <person name="Alempic J.-M."/>
            <person name="Abergel C."/>
        </authorList>
    </citation>
    <scope>NUCLEOTIDE SEQUENCE</scope>
    <source>
        <strain evidence="2">Kuranda</strain>
    </source>
</reference>
<dbReference type="EMBL" id="ON887157">
    <property type="protein sequence ID" value="WBR14482.1"/>
    <property type="molecule type" value="Genomic_DNA"/>
</dbReference>
<proteinExistence type="predicted"/>
<dbReference type="Gene3D" id="1.20.1260.120">
    <property type="entry name" value="Protein of unknown function DUF2935"/>
    <property type="match status" value="1"/>
</dbReference>
<accession>A0AA95ECZ3</accession>
<feature type="region of interest" description="Disordered" evidence="1">
    <location>
        <begin position="49"/>
        <end position="73"/>
    </location>
</feature>
<dbReference type="Proteomes" id="UP001185135">
    <property type="component" value="Segment"/>
</dbReference>